<name>A0A179FF16_METCM</name>
<dbReference type="Proteomes" id="UP000078397">
    <property type="component" value="Unassembled WGS sequence"/>
</dbReference>
<dbReference type="GeneID" id="28857923"/>
<evidence type="ECO:0000313" key="2">
    <source>
        <dbReference type="Proteomes" id="UP000078397"/>
    </source>
</evidence>
<evidence type="ECO:0000313" key="1">
    <source>
        <dbReference type="EMBL" id="OAQ64195.1"/>
    </source>
</evidence>
<proteinExistence type="predicted"/>
<sequence length="54" mass="6143">MFSEIDSCNRHQTLKSINSMPLCDESVSVNVQRTSHPIMPSYAINASLRNQMLF</sequence>
<gene>
    <name evidence="1" type="ORF">VFPPC_16176</name>
</gene>
<dbReference type="KEGG" id="pchm:VFPPC_16176"/>
<protein>
    <submittedName>
        <fullName evidence="1">Uncharacterized protein</fullName>
    </submittedName>
</protein>
<dbReference type="AlphaFoldDB" id="A0A179FF16"/>
<accession>A0A179FF16</accession>
<comment type="caution">
    <text evidence="1">The sequence shown here is derived from an EMBL/GenBank/DDBJ whole genome shotgun (WGS) entry which is preliminary data.</text>
</comment>
<keyword evidence="2" id="KW-1185">Reference proteome</keyword>
<dbReference type="EMBL" id="LSBJ02000005">
    <property type="protein sequence ID" value="OAQ64195.1"/>
    <property type="molecule type" value="Genomic_DNA"/>
</dbReference>
<reference evidence="1 2" key="1">
    <citation type="journal article" date="2016" name="PLoS Pathog.">
        <title>Biosynthesis of antibiotic leucinostatins in bio-control fungus Purpureocillium lilacinum and their inhibition on phytophthora revealed by genome mining.</title>
        <authorList>
            <person name="Wang G."/>
            <person name="Liu Z."/>
            <person name="Lin R."/>
            <person name="Li E."/>
            <person name="Mao Z."/>
            <person name="Ling J."/>
            <person name="Yang Y."/>
            <person name="Yin W.B."/>
            <person name="Xie B."/>
        </authorList>
    </citation>
    <scope>NUCLEOTIDE SEQUENCE [LARGE SCALE GENOMIC DNA]</scope>
    <source>
        <strain evidence="1">170</strain>
    </source>
</reference>
<dbReference type="RefSeq" id="XP_018141509.1">
    <property type="nucleotide sequence ID" value="XM_018293929.1"/>
</dbReference>
<organism evidence="1 2">
    <name type="scientific">Pochonia chlamydosporia 170</name>
    <dbReference type="NCBI Taxonomy" id="1380566"/>
    <lineage>
        <taxon>Eukaryota</taxon>
        <taxon>Fungi</taxon>
        <taxon>Dikarya</taxon>
        <taxon>Ascomycota</taxon>
        <taxon>Pezizomycotina</taxon>
        <taxon>Sordariomycetes</taxon>
        <taxon>Hypocreomycetidae</taxon>
        <taxon>Hypocreales</taxon>
        <taxon>Clavicipitaceae</taxon>
        <taxon>Pochonia</taxon>
    </lineage>
</organism>